<proteinExistence type="evidence at transcript level"/>
<dbReference type="AlphaFoldDB" id="I3T5C4"/>
<evidence type="ECO:0000313" key="1">
    <source>
        <dbReference type="EMBL" id="AFK47716.1"/>
    </source>
</evidence>
<name>I3T5C4_LOTJA</name>
<accession>I3T5C4</accession>
<sequence length="90" mass="10038">MKKMVCFLEVLVEHNNTSRCSLTGSQIGWAITRFMISLHNMESSSMCSYSVKESRVEDFFLASSGIFQGRCISCDQSSKRGEVGGVLPYL</sequence>
<protein>
    <submittedName>
        <fullName evidence="1">Uncharacterized protein</fullName>
    </submittedName>
</protein>
<organism evidence="1">
    <name type="scientific">Lotus japonicus</name>
    <name type="common">Lotus corniculatus var. japonicus</name>
    <dbReference type="NCBI Taxonomy" id="34305"/>
    <lineage>
        <taxon>Eukaryota</taxon>
        <taxon>Viridiplantae</taxon>
        <taxon>Streptophyta</taxon>
        <taxon>Embryophyta</taxon>
        <taxon>Tracheophyta</taxon>
        <taxon>Spermatophyta</taxon>
        <taxon>Magnoliopsida</taxon>
        <taxon>eudicotyledons</taxon>
        <taxon>Gunneridae</taxon>
        <taxon>Pentapetalae</taxon>
        <taxon>rosids</taxon>
        <taxon>fabids</taxon>
        <taxon>Fabales</taxon>
        <taxon>Fabaceae</taxon>
        <taxon>Papilionoideae</taxon>
        <taxon>50 kb inversion clade</taxon>
        <taxon>NPAAA clade</taxon>
        <taxon>Hologalegina</taxon>
        <taxon>robinioid clade</taxon>
        <taxon>Loteae</taxon>
        <taxon>Lotus</taxon>
    </lineage>
</organism>
<dbReference type="EMBL" id="BT147922">
    <property type="protein sequence ID" value="AFK47716.1"/>
    <property type="molecule type" value="mRNA"/>
</dbReference>
<reference evidence="1" key="1">
    <citation type="submission" date="2012-05" db="EMBL/GenBank/DDBJ databases">
        <authorList>
            <person name="Krishnakumar V."/>
            <person name="Cheung F."/>
            <person name="Xiao Y."/>
            <person name="Chan A."/>
            <person name="Moskal W.A."/>
            <person name="Town C.D."/>
        </authorList>
    </citation>
    <scope>NUCLEOTIDE SEQUENCE</scope>
</reference>